<evidence type="ECO:0000256" key="1">
    <source>
        <dbReference type="ARBA" id="ARBA00004141"/>
    </source>
</evidence>
<feature type="transmembrane region" description="Helical" evidence="10">
    <location>
        <begin position="235"/>
        <end position="257"/>
    </location>
</feature>
<feature type="compositionally biased region" description="Pro residues" evidence="9">
    <location>
        <begin position="1"/>
        <end position="18"/>
    </location>
</feature>
<keyword evidence="2" id="KW-0813">Transport</keyword>
<dbReference type="EMBL" id="JAUJYO010000009">
    <property type="protein sequence ID" value="KAK1307584.1"/>
    <property type="molecule type" value="Genomic_DNA"/>
</dbReference>
<reference evidence="12" key="1">
    <citation type="journal article" date="2023" name="Nat. Commun.">
        <title>Diploid and tetraploid genomes of Acorus and the evolution of monocots.</title>
        <authorList>
            <person name="Ma L."/>
            <person name="Liu K.W."/>
            <person name="Li Z."/>
            <person name="Hsiao Y.Y."/>
            <person name="Qi Y."/>
            <person name="Fu T."/>
            <person name="Tang G.D."/>
            <person name="Zhang D."/>
            <person name="Sun W.H."/>
            <person name="Liu D.K."/>
            <person name="Li Y."/>
            <person name="Chen G.Z."/>
            <person name="Liu X.D."/>
            <person name="Liao X.Y."/>
            <person name="Jiang Y.T."/>
            <person name="Yu X."/>
            <person name="Hao Y."/>
            <person name="Huang J."/>
            <person name="Zhao X.W."/>
            <person name="Ke S."/>
            <person name="Chen Y.Y."/>
            <person name="Wu W.L."/>
            <person name="Hsu J.L."/>
            <person name="Lin Y.F."/>
            <person name="Huang M.D."/>
            <person name="Li C.Y."/>
            <person name="Huang L."/>
            <person name="Wang Z.W."/>
            <person name="Zhao X."/>
            <person name="Zhong W.Y."/>
            <person name="Peng D.H."/>
            <person name="Ahmad S."/>
            <person name="Lan S."/>
            <person name="Zhang J.S."/>
            <person name="Tsai W.C."/>
            <person name="Van de Peer Y."/>
            <person name="Liu Z.J."/>
        </authorList>
    </citation>
    <scope>NUCLEOTIDE SEQUENCE</scope>
    <source>
        <strain evidence="12">CP</strain>
    </source>
</reference>
<accession>A0AAV9E3K1</accession>
<evidence type="ECO:0000313" key="13">
    <source>
        <dbReference type="Proteomes" id="UP001180020"/>
    </source>
</evidence>
<evidence type="ECO:0000256" key="8">
    <source>
        <dbReference type="ARBA" id="ARBA00044504"/>
    </source>
</evidence>
<evidence type="ECO:0000256" key="9">
    <source>
        <dbReference type="SAM" id="MobiDB-lite"/>
    </source>
</evidence>
<feature type="region of interest" description="Disordered" evidence="9">
    <location>
        <begin position="1"/>
        <end position="20"/>
    </location>
</feature>
<feature type="transmembrane region" description="Helical" evidence="10">
    <location>
        <begin position="175"/>
        <end position="196"/>
    </location>
</feature>
<dbReference type="InterPro" id="IPR005828">
    <property type="entry name" value="MFS_sugar_transport-like"/>
</dbReference>
<dbReference type="GO" id="GO:0006817">
    <property type="term" value="P:phosphate ion transport"/>
    <property type="evidence" value="ECO:0007669"/>
    <property type="project" value="UniProtKB-KW"/>
</dbReference>
<evidence type="ECO:0000256" key="7">
    <source>
        <dbReference type="ARBA" id="ARBA00032043"/>
    </source>
</evidence>
<feature type="transmembrane region" description="Helical" evidence="10">
    <location>
        <begin position="315"/>
        <end position="335"/>
    </location>
</feature>
<sequence length="520" mass="55026">MEEATPPPPPTKPPLLPPHKPKTLDDLLERCMGALCPSQLAQAVIVSLAWVFDAQQTFINVFADAAPAWTCADPSDPVCAHAPNPCALPPSSWSYSLPSRASTASDWSLACARGPAFLPGLPASSFFAGCLIGGLALATLADSSLGRKRALSLSCLLMSIFSAATAAAPNVWVYSLVRFIVGFFRATIGTSALVLSTELVGKKWRGEVGILGFVCFTVGFSSLPALAYYNRYSSWRLLYLYTSLPALVYSLCVHFFVRESPRWLLVRGRKEEALDALKSITSSPLTCSFSSVCGNGDNDIDVYSALKALCAKRWALRRLTGVMVAGFGVGMVYYGMPLGVGDLGFNLYASVTFNALAELPSALITLFLIERLNRRTSVLACTASCAVLSVTCAVEGGRGGGAVKMGAEVGAFFCACTAFNVLLIYSLELFPTCVRNSAVAMVRQALVLGGVFAPALVAAGRRSGRGWVSFGVFGAVVGFCGLFVAWLPETRGGGICDTLEEEEYKDGVGKGGGLEQPLLA</sequence>
<dbReference type="GO" id="GO:0016020">
    <property type="term" value="C:membrane"/>
    <property type="evidence" value="ECO:0007669"/>
    <property type="project" value="UniProtKB-SubCell"/>
</dbReference>
<feature type="transmembrane region" description="Helical" evidence="10">
    <location>
        <begin position="208"/>
        <end position="229"/>
    </location>
</feature>
<feature type="transmembrane region" description="Helical" evidence="10">
    <location>
        <begin position="442"/>
        <end position="460"/>
    </location>
</feature>
<feature type="transmembrane region" description="Helical" evidence="10">
    <location>
        <begin position="150"/>
        <end position="169"/>
    </location>
</feature>
<feature type="domain" description="Major facilitator superfamily (MFS) profile" evidence="11">
    <location>
        <begin position="42"/>
        <end position="492"/>
    </location>
</feature>
<protein>
    <recommendedName>
        <fullName evidence="7">H(+)/Pi cotransporter</fullName>
    </recommendedName>
</protein>
<comment type="similarity">
    <text evidence="8">Belongs to the major facilitator superfamily. Phosphate:H(+) symporter (TC 2.A.1.9) family.</text>
</comment>
<keyword evidence="5 10" id="KW-1133">Transmembrane helix</keyword>
<evidence type="ECO:0000256" key="3">
    <source>
        <dbReference type="ARBA" id="ARBA00022692"/>
    </source>
</evidence>
<keyword evidence="13" id="KW-1185">Reference proteome</keyword>
<dbReference type="Proteomes" id="UP001180020">
    <property type="component" value="Unassembled WGS sequence"/>
</dbReference>
<feature type="transmembrane region" description="Helical" evidence="10">
    <location>
        <begin position="409"/>
        <end position="430"/>
    </location>
</feature>
<keyword evidence="3 10" id="KW-0812">Transmembrane</keyword>
<keyword evidence="2" id="KW-0592">Phosphate transport</keyword>
<name>A0AAV9E3K1_ACOCL</name>
<feature type="transmembrane region" description="Helical" evidence="10">
    <location>
        <begin position="347"/>
        <end position="369"/>
    </location>
</feature>
<dbReference type="Gene3D" id="1.20.1250.20">
    <property type="entry name" value="MFS general substrate transporter like domains"/>
    <property type="match status" value="1"/>
</dbReference>
<dbReference type="Pfam" id="PF00083">
    <property type="entry name" value="Sugar_tr"/>
    <property type="match status" value="1"/>
</dbReference>
<dbReference type="InterPro" id="IPR020846">
    <property type="entry name" value="MFS_dom"/>
</dbReference>
<keyword evidence="4" id="KW-0769">Symport</keyword>
<organism evidence="12 13">
    <name type="scientific">Acorus calamus</name>
    <name type="common">Sweet flag</name>
    <dbReference type="NCBI Taxonomy" id="4465"/>
    <lineage>
        <taxon>Eukaryota</taxon>
        <taxon>Viridiplantae</taxon>
        <taxon>Streptophyta</taxon>
        <taxon>Embryophyta</taxon>
        <taxon>Tracheophyta</taxon>
        <taxon>Spermatophyta</taxon>
        <taxon>Magnoliopsida</taxon>
        <taxon>Liliopsida</taxon>
        <taxon>Acoraceae</taxon>
        <taxon>Acorus</taxon>
    </lineage>
</organism>
<feature type="transmembrane region" description="Helical" evidence="10">
    <location>
        <begin position="116"/>
        <end position="138"/>
    </location>
</feature>
<dbReference type="SUPFAM" id="SSF103473">
    <property type="entry name" value="MFS general substrate transporter"/>
    <property type="match status" value="1"/>
</dbReference>
<evidence type="ECO:0000256" key="4">
    <source>
        <dbReference type="ARBA" id="ARBA00022847"/>
    </source>
</evidence>
<dbReference type="AlphaFoldDB" id="A0AAV9E3K1"/>
<dbReference type="InterPro" id="IPR036259">
    <property type="entry name" value="MFS_trans_sf"/>
</dbReference>
<evidence type="ECO:0000256" key="5">
    <source>
        <dbReference type="ARBA" id="ARBA00022989"/>
    </source>
</evidence>
<dbReference type="GO" id="GO:0015293">
    <property type="term" value="F:symporter activity"/>
    <property type="evidence" value="ECO:0007669"/>
    <property type="project" value="UniProtKB-KW"/>
</dbReference>
<evidence type="ECO:0000259" key="11">
    <source>
        <dbReference type="PROSITE" id="PS50850"/>
    </source>
</evidence>
<proteinExistence type="inferred from homology"/>
<comment type="caution">
    <text evidence="12">The sequence shown here is derived from an EMBL/GenBank/DDBJ whole genome shotgun (WGS) entry which is preliminary data.</text>
</comment>
<feature type="transmembrane region" description="Helical" evidence="10">
    <location>
        <begin position="466"/>
        <end position="487"/>
    </location>
</feature>
<keyword evidence="6 10" id="KW-0472">Membrane</keyword>
<gene>
    <name evidence="12" type="primary">OCT3</name>
    <name evidence="12" type="ORF">QJS10_CPA09g00805</name>
</gene>
<dbReference type="PANTHER" id="PTHR24064">
    <property type="entry name" value="SOLUTE CARRIER FAMILY 22 MEMBER"/>
    <property type="match status" value="1"/>
</dbReference>
<comment type="subcellular location">
    <subcellularLocation>
        <location evidence="1">Membrane</location>
        <topology evidence="1">Multi-pass membrane protein</topology>
    </subcellularLocation>
</comment>
<evidence type="ECO:0000256" key="10">
    <source>
        <dbReference type="SAM" id="Phobius"/>
    </source>
</evidence>
<dbReference type="PROSITE" id="PS50850">
    <property type="entry name" value="MFS"/>
    <property type="match status" value="1"/>
</dbReference>
<evidence type="ECO:0000256" key="2">
    <source>
        <dbReference type="ARBA" id="ARBA00022592"/>
    </source>
</evidence>
<reference evidence="12" key="2">
    <citation type="submission" date="2023-06" db="EMBL/GenBank/DDBJ databases">
        <authorList>
            <person name="Ma L."/>
            <person name="Liu K.-W."/>
            <person name="Li Z."/>
            <person name="Hsiao Y.-Y."/>
            <person name="Qi Y."/>
            <person name="Fu T."/>
            <person name="Tang G."/>
            <person name="Zhang D."/>
            <person name="Sun W.-H."/>
            <person name="Liu D.-K."/>
            <person name="Li Y."/>
            <person name="Chen G.-Z."/>
            <person name="Liu X.-D."/>
            <person name="Liao X.-Y."/>
            <person name="Jiang Y.-T."/>
            <person name="Yu X."/>
            <person name="Hao Y."/>
            <person name="Huang J."/>
            <person name="Zhao X.-W."/>
            <person name="Ke S."/>
            <person name="Chen Y.-Y."/>
            <person name="Wu W.-L."/>
            <person name="Hsu J.-L."/>
            <person name="Lin Y.-F."/>
            <person name="Huang M.-D."/>
            <person name="Li C.-Y."/>
            <person name="Huang L."/>
            <person name="Wang Z.-W."/>
            <person name="Zhao X."/>
            <person name="Zhong W.-Y."/>
            <person name="Peng D.-H."/>
            <person name="Ahmad S."/>
            <person name="Lan S."/>
            <person name="Zhang J.-S."/>
            <person name="Tsai W.-C."/>
            <person name="Van De Peer Y."/>
            <person name="Liu Z.-J."/>
        </authorList>
    </citation>
    <scope>NUCLEOTIDE SEQUENCE</scope>
    <source>
        <strain evidence="12">CP</strain>
        <tissue evidence="12">Leaves</tissue>
    </source>
</reference>
<evidence type="ECO:0000256" key="6">
    <source>
        <dbReference type="ARBA" id="ARBA00023136"/>
    </source>
</evidence>
<evidence type="ECO:0000313" key="12">
    <source>
        <dbReference type="EMBL" id="KAK1307584.1"/>
    </source>
</evidence>